<evidence type="ECO:0000256" key="1">
    <source>
        <dbReference type="ARBA" id="ARBA00004141"/>
    </source>
</evidence>
<evidence type="ECO:0000256" key="4">
    <source>
        <dbReference type="ARBA" id="ARBA00022989"/>
    </source>
</evidence>
<keyword evidence="8" id="KW-1185">Reference proteome</keyword>
<comment type="caution">
    <text evidence="7">The sequence shown here is derived from an EMBL/GenBank/DDBJ whole genome shotgun (WGS) entry which is preliminary data.</text>
</comment>
<evidence type="ECO:0000256" key="3">
    <source>
        <dbReference type="ARBA" id="ARBA00022692"/>
    </source>
</evidence>
<name>A0A9P5TK31_GYMJU</name>
<dbReference type="GO" id="GO:0015123">
    <property type="term" value="F:acetate transmembrane transporter activity"/>
    <property type="evidence" value="ECO:0007669"/>
    <property type="project" value="TreeGrafter"/>
</dbReference>
<feature type="transmembrane region" description="Helical" evidence="6">
    <location>
        <begin position="117"/>
        <end position="138"/>
    </location>
</feature>
<comment type="similarity">
    <text evidence="2">Belongs to the acetate uptake transporter (AceTr) (TC 2.A.96) family.</text>
</comment>
<sequence length="154" mass="16764">MTIFTGGLLQFIAGMWQFPRGDVFGATVFSIYGAFWMSYSMILLPGTGILASYSDSRELANAMGIYLITWFVVTIFLSLPTIRRNFAFTIFLSILSVTFLCLAVGEFTGGASATRGGGVTGIMTAIVAYYIGISELLAAEPRPIMKLPQGHWYA</sequence>
<feature type="transmembrane region" description="Helical" evidence="6">
    <location>
        <begin position="59"/>
        <end position="79"/>
    </location>
</feature>
<feature type="transmembrane region" description="Helical" evidence="6">
    <location>
        <begin position="86"/>
        <end position="105"/>
    </location>
</feature>
<dbReference type="Pfam" id="PF01184">
    <property type="entry name" value="Gpr1_Fun34_YaaH"/>
    <property type="match status" value="1"/>
</dbReference>
<keyword evidence="5 6" id="KW-0472">Membrane</keyword>
<reference evidence="7" key="1">
    <citation type="submission" date="2020-11" db="EMBL/GenBank/DDBJ databases">
        <authorList>
            <consortium name="DOE Joint Genome Institute"/>
            <person name="Ahrendt S."/>
            <person name="Riley R."/>
            <person name="Andreopoulos W."/>
            <person name="LaButti K."/>
            <person name="Pangilinan J."/>
            <person name="Ruiz-duenas F.J."/>
            <person name="Barrasa J.M."/>
            <person name="Sanchez-Garcia M."/>
            <person name="Camarero S."/>
            <person name="Miyauchi S."/>
            <person name="Serrano A."/>
            <person name="Linde D."/>
            <person name="Babiker R."/>
            <person name="Drula E."/>
            <person name="Ayuso-Fernandez I."/>
            <person name="Pacheco R."/>
            <person name="Padilla G."/>
            <person name="Ferreira P."/>
            <person name="Barriuso J."/>
            <person name="Kellner H."/>
            <person name="Castanera R."/>
            <person name="Alfaro M."/>
            <person name="Ramirez L."/>
            <person name="Pisabarro A.G."/>
            <person name="Kuo A."/>
            <person name="Tritt A."/>
            <person name="Lipzen A."/>
            <person name="He G."/>
            <person name="Yan M."/>
            <person name="Ng V."/>
            <person name="Cullen D."/>
            <person name="Martin F."/>
            <person name="Rosso M.-N."/>
            <person name="Henrissat B."/>
            <person name="Hibbett D."/>
            <person name="Martinez A.T."/>
            <person name="Grigoriev I.V."/>
        </authorList>
    </citation>
    <scope>NUCLEOTIDE SEQUENCE</scope>
    <source>
        <strain evidence="7">AH 44721</strain>
    </source>
</reference>
<evidence type="ECO:0000313" key="8">
    <source>
        <dbReference type="Proteomes" id="UP000724874"/>
    </source>
</evidence>
<dbReference type="InterPro" id="IPR051633">
    <property type="entry name" value="AceTr"/>
</dbReference>
<dbReference type="GO" id="GO:0005886">
    <property type="term" value="C:plasma membrane"/>
    <property type="evidence" value="ECO:0007669"/>
    <property type="project" value="TreeGrafter"/>
</dbReference>
<keyword evidence="4 6" id="KW-1133">Transmembrane helix</keyword>
<dbReference type="OrthoDB" id="3648309at2759"/>
<evidence type="ECO:0000256" key="6">
    <source>
        <dbReference type="SAM" id="Phobius"/>
    </source>
</evidence>
<dbReference type="AlphaFoldDB" id="A0A9P5TK31"/>
<dbReference type="InterPro" id="IPR000791">
    <property type="entry name" value="Gpr1/Fun34/SatP-like"/>
</dbReference>
<dbReference type="Proteomes" id="UP000724874">
    <property type="component" value="Unassembled WGS sequence"/>
</dbReference>
<dbReference type="EMBL" id="JADNYJ010000091">
    <property type="protein sequence ID" value="KAF8887237.1"/>
    <property type="molecule type" value="Genomic_DNA"/>
</dbReference>
<protein>
    <submittedName>
        <fullName evidence="7">GPR1/FUN34/yaaH family-domain-containing protein</fullName>
    </submittedName>
</protein>
<proteinExistence type="inferred from homology"/>
<organism evidence="7 8">
    <name type="scientific">Gymnopilus junonius</name>
    <name type="common">Spectacular rustgill mushroom</name>
    <name type="synonym">Gymnopilus spectabilis subsp. junonius</name>
    <dbReference type="NCBI Taxonomy" id="109634"/>
    <lineage>
        <taxon>Eukaryota</taxon>
        <taxon>Fungi</taxon>
        <taxon>Dikarya</taxon>
        <taxon>Basidiomycota</taxon>
        <taxon>Agaricomycotina</taxon>
        <taxon>Agaricomycetes</taxon>
        <taxon>Agaricomycetidae</taxon>
        <taxon>Agaricales</taxon>
        <taxon>Agaricineae</taxon>
        <taxon>Hymenogastraceae</taxon>
        <taxon>Gymnopilus</taxon>
    </lineage>
</organism>
<gene>
    <name evidence="7" type="ORF">CPB84DRAFT_1786933</name>
</gene>
<evidence type="ECO:0000313" key="7">
    <source>
        <dbReference type="EMBL" id="KAF8887237.1"/>
    </source>
</evidence>
<dbReference type="NCBIfam" id="NF038013">
    <property type="entry name" value="AceTr_1"/>
    <property type="match status" value="1"/>
</dbReference>
<comment type="subcellular location">
    <subcellularLocation>
        <location evidence="1">Membrane</location>
        <topology evidence="1">Multi-pass membrane protein</topology>
    </subcellularLocation>
</comment>
<dbReference type="PANTHER" id="PTHR31123">
    <property type="entry name" value="ACCUMULATION OF DYADS PROTEIN 2-RELATED"/>
    <property type="match status" value="1"/>
</dbReference>
<feature type="transmembrane region" description="Helical" evidence="6">
    <location>
        <begin position="21"/>
        <end position="39"/>
    </location>
</feature>
<evidence type="ECO:0000256" key="2">
    <source>
        <dbReference type="ARBA" id="ARBA00005587"/>
    </source>
</evidence>
<evidence type="ECO:0000256" key="5">
    <source>
        <dbReference type="ARBA" id="ARBA00023136"/>
    </source>
</evidence>
<accession>A0A9P5TK31</accession>
<keyword evidence="3 6" id="KW-0812">Transmembrane</keyword>
<dbReference type="PANTHER" id="PTHR31123:SF1">
    <property type="entry name" value="ACCUMULATION OF DYADS PROTEIN 2-RELATED"/>
    <property type="match status" value="1"/>
</dbReference>